<sequence>MKMEHSSIEFVEWNKKNLAGYTLIEGFPGLGLVGTIAAKYVVEKGGFEELGVIESDGFSSIIRVHDGMPVFPSRIYVNDKQKLVVLISEQIIPKQLTPKLAKKTVQWIKSKGIKRAISLAGINTGDPKDQNIYGIADNIQSKQMLEKNGVLMIKEGITTGVTALILLELQKETAIEAMSLMGPVSIGADYKAAAKLLEKLNTVLGLNIDVKPLLAEAKKTEREILDHLQKVKETGETIQELEDKTTTMYA</sequence>
<dbReference type="PANTHER" id="PTHR35610:SF3">
    <property type="entry name" value="PROTEASOME ASSEMBLY CHAPERONE FAMILY PROTEIN"/>
    <property type="match status" value="1"/>
</dbReference>
<comment type="caution">
    <text evidence="1">The sequence shown here is derived from an EMBL/GenBank/DDBJ whole genome shotgun (WGS) entry which is preliminary data.</text>
</comment>
<protein>
    <submittedName>
        <fullName evidence="1">Proteasome assembly chaperone family protein</fullName>
    </submittedName>
</protein>
<dbReference type="InterPro" id="IPR019151">
    <property type="entry name" value="Proteasome_assmbl_chaperone_2"/>
</dbReference>
<name>A0A8T4L9N5_9ARCH</name>
<dbReference type="Pfam" id="PF09754">
    <property type="entry name" value="PAC2"/>
    <property type="match status" value="1"/>
</dbReference>
<evidence type="ECO:0000313" key="1">
    <source>
        <dbReference type="EMBL" id="MBS3061430.1"/>
    </source>
</evidence>
<dbReference type="EMBL" id="JAGVWC010000009">
    <property type="protein sequence ID" value="MBS3061430.1"/>
    <property type="molecule type" value="Genomic_DNA"/>
</dbReference>
<keyword evidence="1" id="KW-0647">Proteasome</keyword>
<reference evidence="1" key="1">
    <citation type="submission" date="2021-03" db="EMBL/GenBank/DDBJ databases">
        <authorList>
            <person name="Jaffe A."/>
        </authorList>
    </citation>
    <scope>NUCLEOTIDE SEQUENCE</scope>
    <source>
        <strain evidence="1">RIFCSPLOWO2_01_FULL_AR10_48_17</strain>
    </source>
</reference>
<dbReference type="SUPFAM" id="SSF159659">
    <property type="entry name" value="Cgl1923-like"/>
    <property type="match status" value="1"/>
</dbReference>
<proteinExistence type="predicted"/>
<gene>
    <name evidence="1" type="ORF">J4215_02500</name>
</gene>
<organism evidence="1 2">
    <name type="scientific">Candidatus Iainarchaeum sp</name>
    <dbReference type="NCBI Taxonomy" id="3101447"/>
    <lineage>
        <taxon>Archaea</taxon>
        <taxon>Candidatus Iainarchaeota</taxon>
        <taxon>Candidatus Iainarchaeia</taxon>
        <taxon>Candidatus Iainarchaeales</taxon>
        <taxon>Candidatus Iainarchaeaceae</taxon>
        <taxon>Candidatus Iainarchaeum</taxon>
    </lineage>
</organism>
<evidence type="ECO:0000313" key="2">
    <source>
        <dbReference type="Proteomes" id="UP000675968"/>
    </source>
</evidence>
<dbReference type="AlphaFoldDB" id="A0A8T4L9N5"/>
<accession>A0A8T4L9N5</accession>
<dbReference type="Gene3D" id="3.40.50.10900">
    <property type="entry name" value="PAC-like subunit"/>
    <property type="match status" value="1"/>
</dbReference>
<dbReference type="InterPro" id="IPR038389">
    <property type="entry name" value="PSMG2_sf"/>
</dbReference>
<dbReference type="GO" id="GO:0000502">
    <property type="term" value="C:proteasome complex"/>
    <property type="evidence" value="ECO:0007669"/>
    <property type="project" value="UniProtKB-KW"/>
</dbReference>
<dbReference type="Proteomes" id="UP000675968">
    <property type="component" value="Unassembled WGS sequence"/>
</dbReference>
<dbReference type="PANTHER" id="PTHR35610">
    <property type="entry name" value="3-ISOPROPYLMALATE DEHYDRATASE-RELATED"/>
    <property type="match status" value="1"/>
</dbReference>
<reference evidence="1" key="2">
    <citation type="submission" date="2021-05" db="EMBL/GenBank/DDBJ databases">
        <title>Protein family content uncovers lineage relationships and bacterial pathway maintenance mechanisms in DPANN archaea.</title>
        <authorList>
            <person name="Castelle C.J."/>
            <person name="Meheust R."/>
            <person name="Jaffe A.L."/>
            <person name="Seitz K."/>
            <person name="Gong X."/>
            <person name="Baker B.J."/>
            <person name="Banfield J.F."/>
        </authorList>
    </citation>
    <scope>NUCLEOTIDE SEQUENCE</scope>
    <source>
        <strain evidence="1">RIFCSPLOWO2_01_FULL_AR10_48_17</strain>
    </source>
</reference>